<keyword evidence="1" id="KW-1133">Transmembrane helix</keyword>
<sequence length="101" mass="10877">MQASAGGCCEVSGQVITISRRLYRNCLVSAILSCAHSAFCSWSIVLFCLPASPAACLNQPDRDRDRSPLLLPALGLILGGLALLLWPVHIHLCSFDPSHIF</sequence>
<keyword evidence="1" id="KW-0812">Transmembrane</keyword>
<name>A0A1Y2IME5_TRAC3</name>
<protein>
    <submittedName>
        <fullName evidence="2">Uncharacterized protein</fullName>
    </submittedName>
</protein>
<feature type="transmembrane region" description="Helical" evidence="1">
    <location>
        <begin position="69"/>
        <end position="88"/>
    </location>
</feature>
<dbReference type="Proteomes" id="UP000193067">
    <property type="component" value="Unassembled WGS sequence"/>
</dbReference>
<accession>A0A1Y2IME5</accession>
<evidence type="ECO:0000313" key="2">
    <source>
        <dbReference type="EMBL" id="OSD02289.1"/>
    </source>
</evidence>
<gene>
    <name evidence="2" type="ORF">PYCCODRAFT_426447</name>
</gene>
<organism evidence="2 3">
    <name type="scientific">Trametes coccinea (strain BRFM310)</name>
    <name type="common">Pycnoporus coccineus</name>
    <dbReference type="NCBI Taxonomy" id="1353009"/>
    <lineage>
        <taxon>Eukaryota</taxon>
        <taxon>Fungi</taxon>
        <taxon>Dikarya</taxon>
        <taxon>Basidiomycota</taxon>
        <taxon>Agaricomycotina</taxon>
        <taxon>Agaricomycetes</taxon>
        <taxon>Polyporales</taxon>
        <taxon>Polyporaceae</taxon>
        <taxon>Trametes</taxon>
    </lineage>
</organism>
<evidence type="ECO:0000256" key="1">
    <source>
        <dbReference type="SAM" id="Phobius"/>
    </source>
</evidence>
<evidence type="ECO:0000313" key="3">
    <source>
        <dbReference type="Proteomes" id="UP000193067"/>
    </source>
</evidence>
<dbReference type="AlphaFoldDB" id="A0A1Y2IME5"/>
<keyword evidence="3" id="KW-1185">Reference proteome</keyword>
<reference evidence="2 3" key="1">
    <citation type="journal article" date="2015" name="Biotechnol. Biofuels">
        <title>Enhanced degradation of softwood versus hardwood by the white-rot fungus Pycnoporus coccineus.</title>
        <authorList>
            <person name="Couturier M."/>
            <person name="Navarro D."/>
            <person name="Chevret D."/>
            <person name="Henrissat B."/>
            <person name="Piumi F."/>
            <person name="Ruiz-Duenas F.J."/>
            <person name="Martinez A.T."/>
            <person name="Grigoriev I.V."/>
            <person name="Riley R."/>
            <person name="Lipzen A."/>
            <person name="Berrin J.G."/>
            <person name="Master E.R."/>
            <person name="Rosso M.N."/>
        </authorList>
    </citation>
    <scope>NUCLEOTIDE SEQUENCE [LARGE SCALE GENOMIC DNA]</scope>
    <source>
        <strain evidence="2 3">BRFM310</strain>
    </source>
</reference>
<dbReference type="EMBL" id="KZ084106">
    <property type="protein sequence ID" value="OSD02289.1"/>
    <property type="molecule type" value="Genomic_DNA"/>
</dbReference>
<keyword evidence="1" id="KW-0472">Membrane</keyword>
<proteinExistence type="predicted"/>